<dbReference type="InterPro" id="IPR013538">
    <property type="entry name" value="ASHA1/2-like_C"/>
</dbReference>
<dbReference type="SUPFAM" id="SSF55961">
    <property type="entry name" value="Bet v1-like"/>
    <property type="match status" value="1"/>
</dbReference>
<name>A0A1H3SZP7_9MICO</name>
<protein>
    <submittedName>
        <fullName evidence="3">Uncharacterized conserved protein YndB, AHSA1/START domain</fullName>
    </submittedName>
</protein>
<evidence type="ECO:0000313" key="3">
    <source>
        <dbReference type="EMBL" id="SDZ43404.1"/>
    </source>
</evidence>
<dbReference type="STRING" id="381665.SAMN05216554_3853"/>
<feature type="domain" description="Activator of Hsp90 ATPase homologue 1/2-like C-terminal" evidence="2">
    <location>
        <begin position="17"/>
        <end position="147"/>
    </location>
</feature>
<sequence>MSSGAETVTREFTIVIDAEPAVVWVALTSPEYTTEWWFANTVESTWEVGAPIGYLDERGLPETLGEVLVSEPPHRLATSFHPVWSEEVREHEGTRVEWLLEAFDDLSDPPRTQVTLTHSGVVPGSVLDREISPGWSYLLESLKKLLES</sequence>
<gene>
    <name evidence="3" type="ORF">SAMN05216554_3853</name>
</gene>
<accession>A0A1H3SZP7</accession>
<comment type="similarity">
    <text evidence="1">Belongs to the AHA1 family.</text>
</comment>
<dbReference type="InterPro" id="IPR023393">
    <property type="entry name" value="START-like_dom_sf"/>
</dbReference>
<keyword evidence="4" id="KW-1185">Reference proteome</keyword>
<dbReference type="AlphaFoldDB" id="A0A1H3SZP7"/>
<evidence type="ECO:0000313" key="4">
    <source>
        <dbReference type="Proteomes" id="UP000198891"/>
    </source>
</evidence>
<dbReference type="Proteomes" id="UP000198891">
    <property type="component" value="Unassembled WGS sequence"/>
</dbReference>
<dbReference type="EMBL" id="FNPZ01000004">
    <property type="protein sequence ID" value="SDZ43404.1"/>
    <property type="molecule type" value="Genomic_DNA"/>
</dbReference>
<proteinExistence type="inferred from homology"/>
<evidence type="ECO:0000256" key="1">
    <source>
        <dbReference type="ARBA" id="ARBA00006817"/>
    </source>
</evidence>
<reference evidence="3 4" key="1">
    <citation type="submission" date="2016-10" db="EMBL/GenBank/DDBJ databases">
        <authorList>
            <person name="de Groot N.N."/>
        </authorList>
    </citation>
    <scope>NUCLEOTIDE SEQUENCE [LARGE SCALE GENOMIC DNA]</scope>
    <source>
        <strain evidence="3 4">CGMCC 4.3491</strain>
    </source>
</reference>
<evidence type="ECO:0000259" key="2">
    <source>
        <dbReference type="Pfam" id="PF08327"/>
    </source>
</evidence>
<dbReference type="RefSeq" id="WP_175494367.1">
    <property type="nucleotide sequence ID" value="NZ_FNPZ01000004.1"/>
</dbReference>
<dbReference type="Gene3D" id="3.30.530.20">
    <property type="match status" value="1"/>
</dbReference>
<dbReference type="Pfam" id="PF08327">
    <property type="entry name" value="AHSA1"/>
    <property type="match status" value="1"/>
</dbReference>
<organism evidence="3 4">
    <name type="scientific">Herbiconiux ginsengi</name>
    <dbReference type="NCBI Taxonomy" id="381665"/>
    <lineage>
        <taxon>Bacteria</taxon>
        <taxon>Bacillati</taxon>
        <taxon>Actinomycetota</taxon>
        <taxon>Actinomycetes</taxon>
        <taxon>Micrococcales</taxon>
        <taxon>Microbacteriaceae</taxon>
        <taxon>Herbiconiux</taxon>
    </lineage>
</organism>